<proteinExistence type="predicted"/>
<name>A0A4Z1AL07_9LEPT</name>
<dbReference type="Proteomes" id="UP000297241">
    <property type="component" value="Unassembled WGS sequence"/>
</dbReference>
<dbReference type="EMBL" id="RQHS01000019">
    <property type="protein sequence ID" value="TGM97299.1"/>
    <property type="molecule type" value="Genomic_DNA"/>
</dbReference>
<evidence type="ECO:0000313" key="2">
    <source>
        <dbReference type="Proteomes" id="UP000297241"/>
    </source>
</evidence>
<keyword evidence="2" id="KW-1185">Reference proteome</keyword>
<comment type="caution">
    <text evidence="1">The sequence shown here is derived from an EMBL/GenBank/DDBJ whole genome shotgun (WGS) entry which is preliminary data.</text>
</comment>
<reference evidence="1" key="1">
    <citation type="journal article" date="2019" name="PLoS Negl. Trop. Dis.">
        <title>Revisiting the worldwide diversity of Leptospira species in the environment.</title>
        <authorList>
            <person name="Vincent A.T."/>
            <person name="Schiettekatte O."/>
            <person name="Bourhy P."/>
            <person name="Veyrier F.J."/>
            <person name="Picardeau M."/>
        </authorList>
    </citation>
    <scope>NUCLEOTIDE SEQUENCE [LARGE SCALE GENOMIC DNA]</scope>
    <source>
        <strain evidence="1">201601113</strain>
    </source>
</reference>
<dbReference type="OrthoDB" id="329073at2"/>
<sequence>MKEVPLQDFIESLLERSKKNPLEGAYVKIFGSWYDKRNAKNNSITGFSYDPEENELLMYFPDAVSIRIASPNGYKVDGFDRFVLEYAERIYKPHWDIREGYSRQFWDKIPGSPALEVWY</sequence>
<protein>
    <submittedName>
        <fullName evidence="1">Uncharacterized protein</fullName>
    </submittedName>
</protein>
<organism evidence="1 2">
    <name type="scientific">Leptospira dzoumogneensis</name>
    <dbReference type="NCBI Taxonomy" id="2484904"/>
    <lineage>
        <taxon>Bacteria</taxon>
        <taxon>Pseudomonadati</taxon>
        <taxon>Spirochaetota</taxon>
        <taxon>Spirochaetia</taxon>
        <taxon>Leptospirales</taxon>
        <taxon>Leptospiraceae</taxon>
        <taxon>Leptospira</taxon>
    </lineage>
</organism>
<evidence type="ECO:0000313" key="1">
    <source>
        <dbReference type="EMBL" id="TGM97299.1"/>
    </source>
</evidence>
<dbReference type="RefSeq" id="WP_135757606.1">
    <property type="nucleotide sequence ID" value="NZ_RQHS01000019.1"/>
</dbReference>
<accession>A0A4Z1AL07</accession>
<dbReference type="AlphaFoldDB" id="A0A4Z1AL07"/>
<gene>
    <name evidence="1" type="ORF">EHR06_14200</name>
</gene>